<feature type="compositionally biased region" description="Low complexity" evidence="2">
    <location>
        <begin position="192"/>
        <end position="204"/>
    </location>
</feature>
<dbReference type="EMBL" id="MLAK01000567">
    <property type="protein sequence ID" value="OHT12280.1"/>
    <property type="molecule type" value="Genomic_DNA"/>
</dbReference>
<evidence type="ECO:0000256" key="1">
    <source>
        <dbReference type="SAM" id="Coils"/>
    </source>
</evidence>
<keyword evidence="1" id="KW-0175">Coiled coil</keyword>
<protein>
    <submittedName>
        <fullName evidence="3">Uncharacterized protein</fullName>
    </submittedName>
</protein>
<dbReference type="GeneID" id="94834601"/>
<feature type="region of interest" description="Disordered" evidence="2">
    <location>
        <begin position="188"/>
        <end position="212"/>
    </location>
</feature>
<feature type="region of interest" description="Disordered" evidence="2">
    <location>
        <begin position="245"/>
        <end position="269"/>
    </location>
</feature>
<name>A0A1J4KN05_9EUKA</name>
<gene>
    <name evidence="3" type="ORF">TRFO_17968</name>
</gene>
<dbReference type="Proteomes" id="UP000179807">
    <property type="component" value="Unassembled WGS sequence"/>
</dbReference>
<evidence type="ECO:0000313" key="3">
    <source>
        <dbReference type="EMBL" id="OHT12280.1"/>
    </source>
</evidence>
<dbReference type="PROSITE" id="PS50096">
    <property type="entry name" value="IQ"/>
    <property type="match status" value="1"/>
</dbReference>
<accession>A0A1J4KN05</accession>
<reference evidence="3" key="1">
    <citation type="submission" date="2016-10" db="EMBL/GenBank/DDBJ databases">
        <authorList>
            <person name="Benchimol M."/>
            <person name="Almeida L.G."/>
            <person name="Vasconcelos A.T."/>
            <person name="Perreira-Neves A."/>
            <person name="Rosa I.A."/>
            <person name="Tasca T."/>
            <person name="Bogo M.R."/>
            <person name="de Souza W."/>
        </authorList>
    </citation>
    <scope>NUCLEOTIDE SEQUENCE [LARGE SCALE GENOMIC DNA]</scope>
    <source>
        <strain evidence="3">K</strain>
    </source>
</reference>
<comment type="caution">
    <text evidence="3">The sequence shown here is derived from an EMBL/GenBank/DDBJ whole genome shotgun (WGS) entry which is preliminary data.</text>
</comment>
<feature type="coiled-coil region" evidence="1">
    <location>
        <begin position="130"/>
        <end position="175"/>
    </location>
</feature>
<dbReference type="VEuPathDB" id="TrichDB:TRFO_17968"/>
<proteinExistence type="predicted"/>
<keyword evidence="4" id="KW-1185">Reference proteome</keyword>
<evidence type="ECO:0000256" key="2">
    <source>
        <dbReference type="SAM" id="MobiDB-lite"/>
    </source>
</evidence>
<evidence type="ECO:0000313" key="4">
    <source>
        <dbReference type="Proteomes" id="UP000179807"/>
    </source>
</evidence>
<sequence>MTNGLEEQIDEFLKSMNAKINDIETKACDMLPGFSQLGAIANQSSFSSVGTIVDIPPPQEIDWNRFGELIESNPEDAVFDLINYLRGNLARKASTKRLIEKANSQYVDSSFQRVSTQLTAMINQSILQKHNILEAEISNILLEIEDLKDEISHEFDEIRQMIVECKKQKENTKKEDIYQTTFYQGQQRNRYRPNSSFNSSPSQSITKPMIRPRKMASTPMKNFSVTVTNSLTSSLNNSIYNSISNSTSVSSSSTVSNSISETYTKEQNL</sequence>
<dbReference type="AlphaFoldDB" id="A0A1J4KN05"/>
<organism evidence="3 4">
    <name type="scientific">Tritrichomonas foetus</name>
    <dbReference type="NCBI Taxonomy" id="1144522"/>
    <lineage>
        <taxon>Eukaryota</taxon>
        <taxon>Metamonada</taxon>
        <taxon>Parabasalia</taxon>
        <taxon>Tritrichomonadida</taxon>
        <taxon>Tritrichomonadidae</taxon>
        <taxon>Tritrichomonas</taxon>
    </lineage>
</organism>
<feature type="compositionally biased region" description="Low complexity" evidence="2">
    <location>
        <begin position="245"/>
        <end position="260"/>
    </location>
</feature>
<dbReference type="OrthoDB" id="10550709at2759"/>
<dbReference type="RefSeq" id="XP_068365416.1">
    <property type="nucleotide sequence ID" value="XM_068499897.1"/>
</dbReference>